<feature type="region of interest" description="Disordered" evidence="1">
    <location>
        <begin position="58"/>
        <end position="90"/>
    </location>
</feature>
<feature type="compositionally biased region" description="Polar residues" evidence="1">
    <location>
        <begin position="66"/>
        <end position="77"/>
    </location>
</feature>
<comment type="caution">
    <text evidence="2">The sequence shown here is derived from an EMBL/GenBank/DDBJ whole genome shotgun (WGS) entry which is preliminary data.</text>
</comment>
<accession>A0ABP1PSF9</accession>
<keyword evidence="3" id="KW-1185">Reference proteome</keyword>
<dbReference type="Proteomes" id="UP001642540">
    <property type="component" value="Unassembled WGS sequence"/>
</dbReference>
<evidence type="ECO:0000313" key="2">
    <source>
        <dbReference type="EMBL" id="CAL8073518.1"/>
    </source>
</evidence>
<organism evidence="2 3">
    <name type="scientific">Orchesella dallaii</name>
    <dbReference type="NCBI Taxonomy" id="48710"/>
    <lineage>
        <taxon>Eukaryota</taxon>
        <taxon>Metazoa</taxon>
        <taxon>Ecdysozoa</taxon>
        <taxon>Arthropoda</taxon>
        <taxon>Hexapoda</taxon>
        <taxon>Collembola</taxon>
        <taxon>Entomobryomorpha</taxon>
        <taxon>Entomobryoidea</taxon>
        <taxon>Orchesellidae</taxon>
        <taxon>Orchesellinae</taxon>
        <taxon>Orchesella</taxon>
    </lineage>
</organism>
<reference evidence="2 3" key="1">
    <citation type="submission" date="2024-08" db="EMBL/GenBank/DDBJ databases">
        <authorList>
            <person name="Cucini C."/>
            <person name="Frati F."/>
        </authorList>
    </citation>
    <scope>NUCLEOTIDE SEQUENCE [LARGE SCALE GENOMIC DNA]</scope>
</reference>
<sequence length="118" mass="13290">MRVKRKSRVGLEERSEVVSRDKLLKTTVPTCKSCGTSRMSSIPMGAHAAFKVRNTLNANGDRFDKQQQPSVSFTNTDAAPPQPTPPARYNSKLMNSVWGMYNRYSVHNIKSHISYEKS</sequence>
<gene>
    <name evidence="2" type="ORF">ODALV1_LOCUS2633</name>
</gene>
<name>A0ABP1PSF9_9HEXA</name>
<dbReference type="EMBL" id="CAXLJM020000007">
    <property type="protein sequence ID" value="CAL8073518.1"/>
    <property type="molecule type" value="Genomic_DNA"/>
</dbReference>
<evidence type="ECO:0000313" key="3">
    <source>
        <dbReference type="Proteomes" id="UP001642540"/>
    </source>
</evidence>
<evidence type="ECO:0000256" key="1">
    <source>
        <dbReference type="SAM" id="MobiDB-lite"/>
    </source>
</evidence>
<proteinExistence type="predicted"/>
<protein>
    <submittedName>
        <fullName evidence="2">Uncharacterized protein</fullName>
    </submittedName>
</protein>